<feature type="domain" description="Glycosyltransferase 2-like" evidence="4">
    <location>
        <begin position="16"/>
        <end position="130"/>
    </location>
</feature>
<dbReference type="InterPro" id="IPR001173">
    <property type="entry name" value="Glyco_trans_2-like"/>
</dbReference>
<proteinExistence type="inferred from homology"/>
<accession>A0ABV1M846</accession>
<dbReference type="SUPFAM" id="SSF53448">
    <property type="entry name" value="Nucleotide-diphospho-sugar transferases"/>
    <property type="match status" value="1"/>
</dbReference>
<gene>
    <name evidence="5" type="ORF">ABNW52_17370</name>
</gene>
<evidence type="ECO:0000256" key="2">
    <source>
        <dbReference type="ARBA" id="ARBA00022676"/>
    </source>
</evidence>
<keyword evidence="3" id="KW-0808">Transferase</keyword>
<organism evidence="5 6">
    <name type="scientific">Vogesella oryzagri</name>
    <dbReference type="NCBI Taxonomy" id="3160864"/>
    <lineage>
        <taxon>Bacteria</taxon>
        <taxon>Pseudomonadati</taxon>
        <taxon>Pseudomonadota</taxon>
        <taxon>Betaproteobacteria</taxon>
        <taxon>Neisseriales</taxon>
        <taxon>Chromobacteriaceae</taxon>
        <taxon>Vogesella</taxon>
    </lineage>
</organism>
<evidence type="ECO:0000256" key="3">
    <source>
        <dbReference type="ARBA" id="ARBA00022679"/>
    </source>
</evidence>
<dbReference type="InterPro" id="IPR006446">
    <property type="entry name" value="RhaTrfase"/>
</dbReference>
<evidence type="ECO:0000256" key="1">
    <source>
        <dbReference type="ARBA" id="ARBA00006739"/>
    </source>
</evidence>
<evidence type="ECO:0000313" key="6">
    <source>
        <dbReference type="Proteomes" id="UP001433638"/>
    </source>
</evidence>
<dbReference type="RefSeq" id="WP_349590574.1">
    <property type="nucleotide sequence ID" value="NZ_JBEFLD010000010.1"/>
</dbReference>
<comment type="caution">
    <text evidence="5">The sequence shown here is derived from an EMBL/GenBank/DDBJ whole genome shotgun (WGS) entry which is preliminary data.</text>
</comment>
<evidence type="ECO:0000259" key="4">
    <source>
        <dbReference type="Pfam" id="PF00535"/>
    </source>
</evidence>
<evidence type="ECO:0000313" key="5">
    <source>
        <dbReference type="EMBL" id="MEQ6292384.1"/>
    </source>
</evidence>
<name>A0ABV1M846_9NEIS</name>
<dbReference type="PANTHER" id="PTHR43179">
    <property type="entry name" value="RHAMNOSYLTRANSFERASE WBBL"/>
    <property type="match status" value="1"/>
</dbReference>
<dbReference type="Pfam" id="PF00535">
    <property type="entry name" value="Glycos_transf_2"/>
    <property type="match status" value="1"/>
</dbReference>
<keyword evidence="2" id="KW-0328">Glycosyltransferase</keyword>
<dbReference type="CDD" id="cd02526">
    <property type="entry name" value="GT2_RfbF_like"/>
    <property type="match status" value="1"/>
</dbReference>
<protein>
    <submittedName>
        <fullName evidence="5">Glycosyltransferase family 2 protein</fullName>
    </submittedName>
</protein>
<reference evidence="5" key="1">
    <citation type="submission" date="2024-06" db="EMBL/GenBank/DDBJ databases">
        <title>Genome sequence of Vogesella sp. MAHUQ-64.</title>
        <authorList>
            <person name="Huq M.A."/>
        </authorList>
    </citation>
    <scope>NUCLEOTIDE SEQUENCE</scope>
    <source>
        <strain evidence="5">MAHUQ-64</strain>
    </source>
</reference>
<keyword evidence="6" id="KW-1185">Reference proteome</keyword>
<dbReference type="NCBIfam" id="TIGR01556">
    <property type="entry name" value="rhamnosyltran"/>
    <property type="match status" value="1"/>
</dbReference>
<dbReference type="Gene3D" id="3.90.550.10">
    <property type="entry name" value="Spore Coat Polysaccharide Biosynthesis Protein SpsA, Chain A"/>
    <property type="match status" value="1"/>
</dbReference>
<dbReference type="EMBL" id="JBEFLD010000010">
    <property type="protein sequence ID" value="MEQ6292384.1"/>
    <property type="molecule type" value="Genomic_DNA"/>
</dbReference>
<dbReference type="Proteomes" id="UP001433638">
    <property type="component" value="Unassembled WGS sequence"/>
</dbReference>
<sequence>MQCTAILVTYLPDAYQLKLTIDSLTKNKLEIVIIDNTPIKKINNTSYQLHSSTSGINYICLEENYGIAKAQNIGIQLALKNHTDYILLSDQDTVYPSNFFLEMLSELKELQARGEKVAAIGPAYYDENKPDTPPSFVKYKNGELHQISLKSGAIEVSQLIASGTLIPTEAINQVGLMNPDLFIDWVDMEWCWRAINAGFSIYGTFNVTINHQLGDCSRKIGKKIVTIHSPFRNYFIVRNGLHLALRGVLLDKIQHQRHLIKKVLLYFFGMALLSDNKITDIKMMTRGITDAIRGRLGPLQ</sequence>
<dbReference type="PANTHER" id="PTHR43179:SF12">
    <property type="entry name" value="GALACTOFURANOSYLTRANSFERASE GLFT2"/>
    <property type="match status" value="1"/>
</dbReference>
<comment type="similarity">
    <text evidence="1">Belongs to the glycosyltransferase 2 family.</text>
</comment>
<dbReference type="InterPro" id="IPR029044">
    <property type="entry name" value="Nucleotide-diphossugar_trans"/>
</dbReference>